<evidence type="ECO:0000256" key="1">
    <source>
        <dbReference type="ARBA" id="ARBA00007665"/>
    </source>
</evidence>
<dbReference type="PANTHER" id="PTHR16301">
    <property type="entry name" value="IMPACT-RELATED"/>
    <property type="match status" value="1"/>
</dbReference>
<comment type="similarity">
    <text evidence="1">Belongs to the IMPACT family.</text>
</comment>
<dbReference type="GO" id="GO:0005737">
    <property type="term" value="C:cytoplasm"/>
    <property type="evidence" value="ECO:0007669"/>
    <property type="project" value="TreeGrafter"/>
</dbReference>
<reference evidence="4" key="1">
    <citation type="submission" date="2021-01" db="EMBL/GenBank/DDBJ databases">
        <title>Genomic Encyclopedia of Type Strains, Phase IV (KMG-IV): sequencing the most valuable type-strain genomes for metagenomic binning, comparative biology and taxonomic classification.</title>
        <authorList>
            <person name="Goeker M."/>
        </authorList>
    </citation>
    <scope>NUCLEOTIDE SEQUENCE</scope>
    <source>
        <strain evidence="4">DSM 23230</strain>
    </source>
</reference>
<sequence length="207" mass="22895">MDSYKTIAQDTRIQRKIKKCKFITSIKNVTTVRKAEEFIADISEEFADATHNVYAFKVGLEDKAITRSSDDGEPSGSSGPPALKAIEGRGLTNTVVVVTRYFGGVKHGVGGLIRAYGDSVREAIDEAGIIKKTRYIKLAIEVSYDMMGQVINDLEGSEAKVENTEYTNEGVRIIAVMKPSLISNFKARIKEETKGESEFEELEEVFV</sequence>
<dbReference type="InterPro" id="IPR015796">
    <property type="entry name" value="Impact_YigZ-like"/>
</dbReference>
<dbReference type="PANTHER" id="PTHR16301:SF20">
    <property type="entry name" value="IMPACT FAMILY MEMBER YIGZ"/>
    <property type="match status" value="1"/>
</dbReference>
<comment type="caution">
    <text evidence="4">The sequence shown here is derived from an EMBL/GenBank/DDBJ whole genome shotgun (WGS) entry which is preliminary data.</text>
</comment>
<gene>
    <name evidence="4" type="ORF">JOC47_001132</name>
</gene>
<accession>A0A939BRR4</accession>
<evidence type="ECO:0000259" key="3">
    <source>
        <dbReference type="Pfam" id="PF01205"/>
    </source>
</evidence>
<name>A0A939BRR4_9FIRM</name>
<keyword evidence="5" id="KW-1185">Reference proteome</keyword>
<dbReference type="InterPro" id="IPR036956">
    <property type="entry name" value="Impact_N_sf"/>
</dbReference>
<proteinExistence type="inferred from homology"/>
<dbReference type="AlphaFoldDB" id="A0A939BRR4"/>
<organism evidence="4 5">
    <name type="scientific">Halanaerobacter jeridensis</name>
    <dbReference type="NCBI Taxonomy" id="706427"/>
    <lineage>
        <taxon>Bacteria</taxon>
        <taxon>Bacillati</taxon>
        <taxon>Bacillota</taxon>
        <taxon>Clostridia</taxon>
        <taxon>Halanaerobiales</taxon>
        <taxon>Halobacteroidaceae</taxon>
        <taxon>Halanaerobacter</taxon>
    </lineage>
</organism>
<dbReference type="SUPFAM" id="SSF54211">
    <property type="entry name" value="Ribosomal protein S5 domain 2-like"/>
    <property type="match status" value="1"/>
</dbReference>
<dbReference type="EMBL" id="JAFBDQ010000004">
    <property type="protein sequence ID" value="MBM7556296.1"/>
    <property type="molecule type" value="Genomic_DNA"/>
</dbReference>
<dbReference type="RefSeq" id="WP_239550925.1">
    <property type="nucleotide sequence ID" value="NZ_JAFBDQ010000004.1"/>
</dbReference>
<dbReference type="InterPro" id="IPR023582">
    <property type="entry name" value="Impact"/>
</dbReference>
<dbReference type="Gene3D" id="3.30.70.240">
    <property type="match status" value="1"/>
</dbReference>
<dbReference type="NCBIfam" id="TIGR00257">
    <property type="entry name" value="IMPACT_YIGZ"/>
    <property type="match status" value="1"/>
</dbReference>
<dbReference type="InterPro" id="IPR020568">
    <property type="entry name" value="Ribosomal_Su5_D2-typ_SF"/>
</dbReference>
<dbReference type="Pfam" id="PF01205">
    <property type="entry name" value="Impact_N"/>
    <property type="match status" value="1"/>
</dbReference>
<dbReference type="InterPro" id="IPR000640">
    <property type="entry name" value="EFG_V-like"/>
</dbReference>
<dbReference type="InterPro" id="IPR001498">
    <property type="entry name" value="Impact_N"/>
</dbReference>
<dbReference type="GO" id="GO:0006446">
    <property type="term" value="P:regulation of translational initiation"/>
    <property type="evidence" value="ECO:0007669"/>
    <property type="project" value="TreeGrafter"/>
</dbReference>
<dbReference type="Proteomes" id="UP000774000">
    <property type="component" value="Unassembled WGS sequence"/>
</dbReference>
<dbReference type="InterPro" id="IPR035647">
    <property type="entry name" value="EFG_III/V"/>
</dbReference>
<feature type="domain" description="Elongation factor EFG" evidence="2">
    <location>
        <begin position="135"/>
        <end position="200"/>
    </location>
</feature>
<feature type="domain" description="Impact N-terminal" evidence="3">
    <location>
        <begin position="18"/>
        <end position="124"/>
    </location>
</feature>
<evidence type="ECO:0000313" key="4">
    <source>
        <dbReference type="EMBL" id="MBM7556296.1"/>
    </source>
</evidence>
<dbReference type="Gene3D" id="3.30.230.30">
    <property type="entry name" value="Impact, N-terminal domain"/>
    <property type="match status" value="1"/>
</dbReference>
<evidence type="ECO:0000313" key="5">
    <source>
        <dbReference type="Proteomes" id="UP000774000"/>
    </source>
</evidence>
<dbReference type="Pfam" id="PF00679">
    <property type="entry name" value="EFG_C"/>
    <property type="match status" value="1"/>
</dbReference>
<protein>
    <submittedName>
        <fullName evidence="4">YigZ family protein</fullName>
    </submittedName>
</protein>
<dbReference type="SUPFAM" id="SSF54980">
    <property type="entry name" value="EF-G C-terminal domain-like"/>
    <property type="match status" value="1"/>
</dbReference>
<evidence type="ECO:0000259" key="2">
    <source>
        <dbReference type="Pfam" id="PF00679"/>
    </source>
</evidence>